<dbReference type="Proteomes" id="UP000318453">
    <property type="component" value="Chromosome"/>
</dbReference>
<reference evidence="1" key="1">
    <citation type="submission" date="2019-08" db="EMBL/GenBank/DDBJ databases">
        <title>Carotenoids and Carotenoid Binding Proteins in the Halophilic Cyanobacterium Euhalothece sp. ZM00.</title>
        <authorList>
            <person name="Cho S.M."/>
            <person name="Song J.Y."/>
            <person name="Park Y.-I."/>
        </authorList>
    </citation>
    <scope>NUCLEOTIDE SEQUENCE [LARGE SCALE GENOMIC DNA]</scope>
    <source>
        <strain evidence="1">Z-M001</strain>
    </source>
</reference>
<evidence type="ECO:0000313" key="1">
    <source>
        <dbReference type="EMBL" id="QDZ38500.1"/>
    </source>
</evidence>
<gene>
    <name evidence="1" type="ORF">FRE64_00190</name>
</gene>
<organism evidence="1 2">
    <name type="scientific">Euhalothece natronophila Z-M001</name>
    <dbReference type="NCBI Taxonomy" id="522448"/>
    <lineage>
        <taxon>Bacteria</taxon>
        <taxon>Bacillati</taxon>
        <taxon>Cyanobacteriota</taxon>
        <taxon>Cyanophyceae</taxon>
        <taxon>Oscillatoriophycideae</taxon>
        <taxon>Chroococcales</taxon>
        <taxon>Halothecacae</taxon>
        <taxon>Halothece cluster</taxon>
        <taxon>Euhalothece</taxon>
    </lineage>
</organism>
<dbReference type="OrthoDB" id="5569763at2"/>
<name>A0A5B8NJH9_9CHRO</name>
<dbReference type="RefSeq" id="WP_146294111.1">
    <property type="nucleotide sequence ID" value="NZ_CP042326.1"/>
</dbReference>
<protein>
    <submittedName>
        <fullName evidence="1">Uncharacterized protein</fullName>
    </submittedName>
</protein>
<dbReference type="KEGG" id="enn:FRE64_00190"/>
<accession>A0A5B8NJH9</accession>
<dbReference type="EMBL" id="CP042326">
    <property type="protein sequence ID" value="QDZ38500.1"/>
    <property type="molecule type" value="Genomic_DNA"/>
</dbReference>
<evidence type="ECO:0000313" key="2">
    <source>
        <dbReference type="Proteomes" id="UP000318453"/>
    </source>
</evidence>
<keyword evidence="2" id="KW-1185">Reference proteome</keyword>
<sequence>MTIDQSPVNQFAVCLDNQDYEASLEVGKIYRVVNDEQAKASGLIRIIDESGEDYAFSSNRFHPIAVPKAVEKVLLTQS</sequence>
<proteinExistence type="predicted"/>
<dbReference type="AlphaFoldDB" id="A0A5B8NJH9"/>